<feature type="compositionally biased region" description="Basic and acidic residues" evidence="1">
    <location>
        <begin position="372"/>
        <end position="388"/>
    </location>
</feature>
<feature type="compositionally biased region" description="Basic and acidic residues" evidence="1">
    <location>
        <begin position="227"/>
        <end position="241"/>
    </location>
</feature>
<protein>
    <recommendedName>
        <fullName evidence="4">Eukaryotic translation initiation factor 4B3-like</fullName>
    </recommendedName>
</protein>
<organism evidence="2 3">
    <name type="scientific">Datura stramonium</name>
    <name type="common">Jimsonweed</name>
    <name type="synonym">Common thornapple</name>
    <dbReference type="NCBI Taxonomy" id="4076"/>
    <lineage>
        <taxon>Eukaryota</taxon>
        <taxon>Viridiplantae</taxon>
        <taxon>Streptophyta</taxon>
        <taxon>Embryophyta</taxon>
        <taxon>Tracheophyta</taxon>
        <taxon>Spermatophyta</taxon>
        <taxon>Magnoliopsida</taxon>
        <taxon>eudicotyledons</taxon>
        <taxon>Gunneridae</taxon>
        <taxon>Pentapetalae</taxon>
        <taxon>asterids</taxon>
        <taxon>lamiids</taxon>
        <taxon>Solanales</taxon>
        <taxon>Solanaceae</taxon>
        <taxon>Solanoideae</taxon>
        <taxon>Datureae</taxon>
        <taxon>Datura</taxon>
    </lineage>
</organism>
<feature type="compositionally biased region" description="Basic and acidic residues" evidence="1">
    <location>
        <begin position="128"/>
        <end position="157"/>
    </location>
</feature>
<dbReference type="EMBL" id="JACEIK010000687">
    <property type="protein sequence ID" value="MCD7460924.1"/>
    <property type="molecule type" value="Genomic_DNA"/>
</dbReference>
<dbReference type="Pfam" id="PF06273">
    <property type="entry name" value="eIF-4B"/>
    <property type="match status" value="2"/>
</dbReference>
<accession>A0ABS8SQ76</accession>
<sequence length="418" mass="45152">MAATVSAWAKPGAWALDSEEHESELRKEESAKVDSHSNGGGAGGLSDFPSLAAAASTKTKKKKPQTLTLQEFTSYSAAKQSQSAAAAATKGLTPEEVLMLPTGPRERSAEELDQSRLGGGFRSYGYDRQGRGSSDESRRQGGFRRDTDREIAPSRADETDDWGAAKKSSAGNGFERRERGERGGFFSDSQSKADESDNWAANKAFVPSSGRRFDRRGSFGSNGSDSDSDRWTKRKEEEGRRFGSGGGAFDSLRERRGGYDSNGAMDSENWGRKREETGVAGGGRPKLNLQPRTLPLSEGQSGNEPVPVAKAKGVNPFGAARPREEVLKEKGQDWKEIDQKLESLKVKEVSESSDGAPIAKKAWGSPNGKPSYPEDRTEKSWRKPEPNEAHPSSAEKTVNGDVEKSVNETAESGGEPQI</sequence>
<evidence type="ECO:0000313" key="2">
    <source>
        <dbReference type="EMBL" id="MCD7460924.1"/>
    </source>
</evidence>
<reference evidence="2 3" key="1">
    <citation type="journal article" date="2021" name="BMC Genomics">
        <title>Datura genome reveals duplications of psychoactive alkaloid biosynthetic genes and high mutation rate following tissue culture.</title>
        <authorList>
            <person name="Rajewski A."/>
            <person name="Carter-House D."/>
            <person name="Stajich J."/>
            <person name="Litt A."/>
        </authorList>
    </citation>
    <scope>NUCLEOTIDE SEQUENCE [LARGE SCALE GENOMIC DNA]</scope>
    <source>
        <strain evidence="2">AR-01</strain>
    </source>
</reference>
<feature type="region of interest" description="Disordered" evidence="1">
    <location>
        <begin position="1"/>
        <end position="49"/>
    </location>
</feature>
<feature type="region of interest" description="Disordered" evidence="1">
    <location>
        <begin position="77"/>
        <end position="418"/>
    </location>
</feature>
<comment type="caution">
    <text evidence="2">The sequence shown here is derived from an EMBL/GenBank/DDBJ whole genome shotgun (WGS) entry which is preliminary data.</text>
</comment>
<feature type="compositionally biased region" description="Basic and acidic residues" evidence="1">
    <location>
        <begin position="321"/>
        <end position="350"/>
    </location>
</feature>
<keyword evidence="3" id="KW-1185">Reference proteome</keyword>
<dbReference type="PANTHER" id="PTHR32091">
    <property type="entry name" value="EUKARYOTIC TRANSLATION INITIATION FACTOR 4B"/>
    <property type="match status" value="1"/>
</dbReference>
<feature type="compositionally biased region" description="Basic and acidic residues" evidence="1">
    <location>
        <begin position="104"/>
        <end position="114"/>
    </location>
</feature>
<feature type="compositionally biased region" description="Low complexity" evidence="1">
    <location>
        <begin position="77"/>
        <end position="90"/>
    </location>
</feature>
<dbReference type="PANTHER" id="PTHR32091:SF17">
    <property type="entry name" value="EUKARYOTIC TRANSLATION INITIATION FACTOR 4B3"/>
    <property type="match status" value="1"/>
</dbReference>
<dbReference type="InterPro" id="IPR010433">
    <property type="entry name" value="EIF-4B_pln"/>
</dbReference>
<feature type="compositionally biased region" description="Basic and acidic residues" evidence="1">
    <location>
        <begin position="23"/>
        <end position="35"/>
    </location>
</feature>
<proteinExistence type="predicted"/>
<evidence type="ECO:0008006" key="4">
    <source>
        <dbReference type="Google" id="ProtNLM"/>
    </source>
</evidence>
<gene>
    <name evidence="2" type="ORF">HAX54_044776</name>
</gene>
<dbReference type="Proteomes" id="UP000823775">
    <property type="component" value="Unassembled WGS sequence"/>
</dbReference>
<evidence type="ECO:0000256" key="1">
    <source>
        <dbReference type="SAM" id="MobiDB-lite"/>
    </source>
</evidence>
<evidence type="ECO:0000313" key="3">
    <source>
        <dbReference type="Proteomes" id="UP000823775"/>
    </source>
</evidence>
<name>A0ABS8SQ76_DATST</name>